<keyword evidence="1" id="KW-0238">DNA-binding</keyword>
<dbReference type="InterPro" id="IPR050807">
    <property type="entry name" value="TransReg_Diox_bact_type"/>
</dbReference>
<dbReference type="Pfam" id="PF12844">
    <property type="entry name" value="HTH_19"/>
    <property type="match status" value="1"/>
</dbReference>
<dbReference type="InterPro" id="IPR010982">
    <property type="entry name" value="Lambda_DNA-bd_dom_sf"/>
</dbReference>
<dbReference type="RefSeq" id="WP_377974270.1">
    <property type="nucleotide sequence ID" value="NZ_JBBKYA010000001.1"/>
</dbReference>
<evidence type="ECO:0000256" key="1">
    <source>
        <dbReference type="ARBA" id="ARBA00023125"/>
    </source>
</evidence>
<dbReference type="SMART" id="SM00530">
    <property type="entry name" value="HTH_XRE"/>
    <property type="match status" value="1"/>
</dbReference>
<evidence type="ECO:0000259" key="2">
    <source>
        <dbReference type="PROSITE" id="PS50943"/>
    </source>
</evidence>
<dbReference type="Proteomes" id="UP001598114">
    <property type="component" value="Unassembled WGS sequence"/>
</dbReference>
<dbReference type="InterPro" id="IPR001387">
    <property type="entry name" value="Cro/C1-type_HTH"/>
</dbReference>
<evidence type="ECO:0000313" key="4">
    <source>
        <dbReference type="Proteomes" id="UP001598114"/>
    </source>
</evidence>
<name>A0ABW6CV09_9BACT</name>
<accession>A0ABW6CV09</accession>
<organism evidence="3 4">
    <name type="scientific">Aquirufa echingensis</name>
    <dbReference type="NCBI Taxonomy" id="3096516"/>
    <lineage>
        <taxon>Bacteria</taxon>
        <taxon>Pseudomonadati</taxon>
        <taxon>Bacteroidota</taxon>
        <taxon>Cytophagia</taxon>
        <taxon>Cytophagales</taxon>
        <taxon>Flectobacillaceae</taxon>
        <taxon>Aquirufa</taxon>
    </lineage>
</organism>
<keyword evidence="4" id="KW-1185">Reference proteome</keyword>
<dbReference type="CDD" id="cd00093">
    <property type="entry name" value="HTH_XRE"/>
    <property type="match status" value="1"/>
</dbReference>
<reference evidence="3 4" key="1">
    <citation type="submission" date="2024-03" db="EMBL/GenBank/DDBJ databases">
        <title>Aquirufa genome sequencing.</title>
        <authorList>
            <person name="Pitt A."/>
            <person name="Hahn M.W."/>
        </authorList>
    </citation>
    <scope>NUCLEOTIDE SEQUENCE [LARGE SCALE GENOMIC DNA]</scope>
    <source>
        <strain evidence="3 4">PLAD-142S6K</strain>
    </source>
</reference>
<proteinExistence type="predicted"/>
<comment type="caution">
    <text evidence="3">The sequence shown here is derived from an EMBL/GenBank/DDBJ whole genome shotgun (WGS) entry which is preliminary data.</text>
</comment>
<dbReference type="Gene3D" id="1.10.260.40">
    <property type="entry name" value="lambda repressor-like DNA-binding domains"/>
    <property type="match status" value="1"/>
</dbReference>
<dbReference type="PROSITE" id="PS50943">
    <property type="entry name" value="HTH_CROC1"/>
    <property type="match status" value="1"/>
</dbReference>
<dbReference type="SUPFAM" id="SSF47413">
    <property type="entry name" value="lambda repressor-like DNA-binding domains"/>
    <property type="match status" value="1"/>
</dbReference>
<dbReference type="EMBL" id="JBBKYA010000001">
    <property type="protein sequence ID" value="MFD3274770.1"/>
    <property type="molecule type" value="Genomic_DNA"/>
</dbReference>
<gene>
    <name evidence="3" type="ORF">SKC38_00840</name>
</gene>
<sequence length="79" mass="9147">MKLKKEELVVLVGSNIREIRKEKGLTIEKLAHEAEIESKQLRRIELGQINTSIYQVYNLSYSLNVPMQDIFSNVQANEN</sequence>
<dbReference type="PANTHER" id="PTHR46797:SF1">
    <property type="entry name" value="METHYLPHOSPHONATE SYNTHASE"/>
    <property type="match status" value="1"/>
</dbReference>
<dbReference type="PANTHER" id="PTHR46797">
    <property type="entry name" value="HTH-TYPE TRANSCRIPTIONAL REGULATOR"/>
    <property type="match status" value="1"/>
</dbReference>
<evidence type="ECO:0000313" key="3">
    <source>
        <dbReference type="EMBL" id="MFD3274770.1"/>
    </source>
</evidence>
<protein>
    <submittedName>
        <fullName evidence="3">Helix-turn-helix transcriptional regulator</fullName>
    </submittedName>
</protein>
<feature type="domain" description="HTH cro/C1-type" evidence="2">
    <location>
        <begin position="16"/>
        <end position="70"/>
    </location>
</feature>